<feature type="compositionally biased region" description="Basic and acidic residues" evidence="1">
    <location>
        <begin position="86"/>
        <end position="97"/>
    </location>
</feature>
<keyword evidence="3" id="KW-1185">Reference proteome</keyword>
<proteinExistence type="predicted"/>
<gene>
    <name evidence="2" type="ORF">SEMRO_1932_G306170.1</name>
</gene>
<reference evidence="2" key="1">
    <citation type="submission" date="2020-06" db="EMBL/GenBank/DDBJ databases">
        <authorList>
            <consortium name="Plant Systems Biology data submission"/>
        </authorList>
    </citation>
    <scope>NUCLEOTIDE SEQUENCE</scope>
    <source>
        <strain evidence="2">D6</strain>
    </source>
</reference>
<dbReference type="EMBL" id="CAICTM010001930">
    <property type="protein sequence ID" value="CAB9527043.1"/>
    <property type="molecule type" value="Genomic_DNA"/>
</dbReference>
<dbReference type="Proteomes" id="UP001153069">
    <property type="component" value="Unassembled WGS sequence"/>
</dbReference>
<sequence>MAFLKFGPKRSKSTENAVSPKPRSRGPRRCSTSTTSGSGRSGMDMSTSTGSHSHSHSQSMGTSSRRSSAMGGSLRSSTSSTASRCSRAERESIKKGNLDPSDIIAMMEAQASMTGGEDKAAEIFELLKNRQS</sequence>
<feature type="region of interest" description="Disordered" evidence="1">
    <location>
        <begin position="1"/>
        <end position="101"/>
    </location>
</feature>
<comment type="caution">
    <text evidence="2">The sequence shown here is derived from an EMBL/GenBank/DDBJ whole genome shotgun (WGS) entry which is preliminary data.</text>
</comment>
<feature type="compositionally biased region" description="Low complexity" evidence="1">
    <location>
        <begin position="29"/>
        <end position="85"/>
    </location>
</feature>
<protein>
    <submittedName>
        <fullName evidence="2">Uncharacterized protein</fullName>
    </submittedName>
</protein>
<name>A0A9N8EUN7_9STRA</name>
<dbReference type="AlphaFoldDB" id="A0A9N8EUN7"/>
<accession>A0A9N8EUN7</accession>
<evidence type="ECO:0000256" key="1">
    <source>
        <dbReference type="SAM" id="MobiDB-lite"/>
    </source>
</evidence>
<organism evidence="2 3">
    <name type="scientific">Seminavis robusta</name>
    <dbReference type="NCBI Taxonomy" id="568900"/>
    <lineage>
        <taxon>Eukaryota</taxon>
        <taxon>Sar</taxon>
        <taxon>Stramenopiles</taxon>
        <taxon>Ochrophyta</taxon>
        <taxon>Bacillariophyta</taxon>
        <taxon>Bacillariophyceae</taxon>
        <taxon>Bacillariophycidae</taxon>
        <taxon>Naviculales</taxon>
        <taxon>Naviculaceae</taxon>
        <taxon>Seminavis</taxon>
    </lineage>
</organism>
<evidence type="ECO:0000313" key="3">
    <source>
        <dbReference type="Proteomes" id="UP001153069"/>
    </source>
</evidence>
<evidence type="ECO:0000313" key="2">
    <source>
        <dbReference type="EMBL" id="CAB9527043.1"/>
    </source>
</evidence>